<feature type="compositionally biased region" description="Basic and acidic residues" evidence="1">
    <location>
        <begin position="2418"/>
        <end position="2449"/>
    </location>
</feature>
<feature type="region of interest" description="Disordered" evidence="1">
    <location>
        <begin position="3353"/>
        <end position="3388"/>
    </location>
</feature>
<feature type="compositionally biased region" description="Low complexity" evidence="1">
    <location>
        <begin position="3272"/>
        <end position="3281"/>
    </location>
</feature>
<feature type="region of interest" description="Disordered" evidence="1">
    <location>
        <begin position="2408"/>
        <end position="2450"/>
    </location>
</feature>
<dbReference type="EMBL" id="NWUJ01000002">
    <property type="protein sequence ID" value="PFH37189.1"/>
    <property type="molecule type" value="Genomic_DNA"/>
</dbReference>
<proteinExistence type="predicted"/>
<feature type="compositionally biased region" description="Basic and acidic residues" evidence="1">
    <location>
        <begin position="1982"/>
        <end position="1992"/>
    </location>
</feature>
<feature type="region of interest" description="Disordered" evidence="1">
    <location>
        <begin position="5904"/>
        <end position="5923"/>
    </location>
</feature>
<feature type="compositionally biased region" description="Low complexity" evidence="1">
    <location>
        <begin position="1379"/>
        <end position="1402"/>
    </location>
</feature>
<feature type="region of interest" description="Disordered" evidence="1">
    <location>
        <begin position="4351"/>
        <end position="4375"/>
    </location>
</feature>
<feature type="compositionally biased region" description="Basic and acidic residues" evidence="1">
    <location>
        <begin position="1320"/>
        <end position="1336"/>
    </location>
</feature>
<organism evidence="2 3">
    <name type="scientific">Besnoitia besnoiti</name>
    <name type="common">Apicomplexan protozoan</name>
    <dbReference type="NCBI Taxonomy" id="94643"/>
    <lineage>
        <taxon>Eukaryota</taxon>
        <taxon>Sar</taxon>
        <taxon>Alveolata</taxon>
        <taxon>Apicomplexa</taxon>
        <taxon>Conoidasida</taxon>
        <taxon>Coccidia</taxon>
        <taxon>Eucoccidiorida</taxon>
        <taxon>Eimeriorina</taxon>
        <taxon>Sarcocystidae</taxon>
        <taxon>Besnoitia</taxon>
    </lineage>
</organism>
<feature type="region of interest" description="Disordered" evidence="1">
    <location>
        <begin position="2152"/>
        <end position="2172"/>
    </location>
</feature>
<feature type="region of interest" description="Disordered" evidence="1">
    <location>
        <begin position="2236"/>
        <end position="2265"/>
    </location>
</feature>
<accession>A0A2A9MH11</accession>
<feature type="region of interest" description="Disordered" evidence="1">
    <location>
        <begin position="902"/>
        <end position="970"/>
    </location>
</feature>
<feature type="region of interest" description="Disordered" evidence="1">
    <location>
        <begin position="3090"/>
        <end position="3121"/>
    </location>
</feature>
<feature type="compositionally biased region" description="Polar residues" evidence="1">
    <location>
        <begin position="2252"/>
        <end position="2263"/>
    </location>
</feature>
<feature type="compositionally biased region" description="Basic and acidic residues" evidence="1">
    <location>
        <begin position="5612"/>
        <end position="5629"/>
    </location>
</feature>
<feature type="region of interest" description="Disordered" evidence="1">
    <location>
        <begin position="4205"/>
        <end position="4246"/>
    </location>
</feature>
<feature type="compositionally biased region" description="Basic and acidic residues" evidence="1">
    <location>
        <begin position="3406"/>
        <end position="3423"/>
    </location>
</feature>
<feature type="compositionally biased region" description="Basic residues" evidence="1">
    <location>
        <begin position="1775"/>
        <end position="1784"/>
    </location>
</feature>
<feature type="region of interest" description="Disordered" evidence="1">
    <location>
        <begin position="3736"/>
        <end position="3758"/>
    </location>
</feature>
<feature type="compositionally biased region" description="Basic and acidic residues" evidence="1">
    <location>
        <begin position="4696"/>
        <end position="4711"/>
    </location>
</feature>
<feature type="compositionally biased region" description="Low complexity" evidence="1">
    <location>
        <begin position="1965"/>
        <end position="1979"/>
    </location>
</feature>
<sequence>MDTSVASHAASEPTRPWPRASRASAVAGSSAEDRDSTLRSGGGKIAGRPSNQMGSLSYAFASHLVASSVVDLRAFPLAAPSARALPLAPSSAPLVEPSLLARLPLVGRFLGTGEETAATRGGSGSEGSSARASSSTSSPPFSPLCCPGLSSLLPNAHVCRWSNRLYLTAWRDATVYGYVLPMPQSCFLGDRRAEGGGPAPRATSFYYAHTQPVGLARLLPEHNLLLVAGSQDEKELDSSSADVFLLQYEAALEGPAGSQRTAGQETGDAAGALFPLCAPPFRRFEVYPSPQSSGGSQGSSEPAPLRIRRAFSLAVPLHGVSLAASYDAGLLLFSADSRKKKGSVIFLPEEALEDLATDADARGAHQEPDLSPPAASEPLTPSPGSGSGAKETEVTAGRLGLGDSRAPSLKIEKVPFSFCSSDHFPTLPSAPTAYALDRKSHCFFVGGFDAEEGRAWLAVANCYHLRPELDEEDYKDPEKLRLRQRLLEQRAREEAAKREGDDEGRTPAEEPDLRPFVILLPLLSCLRYAAKVAASIERNAAEENVAQTVRCGDTAEKNEDGNNGERGEAEEPSSSPRAAAARGSEQLPSLHEQWGAQFYRPVSIAEVRSLVALDVEQALSESPLGEGEEAETLVLSHTSQSARGFSRARISTSAAPAGDGPPHAPQKSSAAERQSLEKARKKLEQDEQVEVVHIAVSPSGRRLAVTFSTREVLILSRQDGATAAAEDATHGPQGQAGGTKKEKDCCSPHSTSFACKTSTVSYTVQPDKASAAAPSAAAPYVPWLFLPAPFVSHLRIAGSLGRRSLRFGSAAPAPADALGEASHALASGREAFRLVSSLQQYPEYEGLNGLLGCAFTADGHAAGGLGADGVDRRGEEEDVLLLALGVRASLDRLRGLAGYEVSREAAPQARSPSPPSAGKAADCGDLPAGSSERSDAARPGSSLDSAEPPQRPPASHPRHDSAAGLLSDELRPTPSMSVDVCALRLSDWVAGTRVVSGSRAAAAAAEPAAHASFRRRQRPVASLLPNASPQVAGDVQRWLCPCSRDAEALGVALLPPCCWRREEEEESGERQVGSRRGAGAGEANALTIVITLESTSVPHAAGQREKAGLEKNSGAAGEAGGSASAAPVLRVWAVDTLSVDKLTALYRSRSRFAEAERVCANALENLLASRREGDTRRSLDFAADENERTTTGGMHATGRCGGAARGRQLQHGSPQHGSPQEGAMEDEERRQREAEIERYRCLLEEIREERWTHRGRLPGAAEEDFEVFFSLQPRHRSWLVSEALAYDPFQTSLTWSSPCLWKAGAAWTGARVLSWEAEEGEGRVNETDNTGRRGGAEEAEEEREGACVQLWAQGLERLERLLVFLLRDTAKESRRGAASREAAPASARNVSSVGEAAATEGTGEAEKARRANADGNQVEEAREKEQEELRERLQRCRLLQLFCNSAPAAGLSSASASSSGLSPDVSAAEALRPPLLLSTPLQPFGFGSRNSLPCHEMELPSLNVMSSSLPRAASACVGSSSPPPAASSSSLLASAGGALPPSRLLCLSLSLSSLLSSDSENLPASFSSSVGTHPNTFLFKLCCLCSANCRLDCIVAMMQQGHLSPSEGLSSSPGALPSAGLPGWERILSSLPEVLHPVHYAHLLPVLLPPACPAPSARAALSACMREAQSASLSSRLSHDAAVSSLSSLCSSPVPSLPASSSSLSGACAPAAASQADGLAHSFLLMESDPLRFFAWAIRRLFCILKRTELVRSVALPLLHAILSLAVKQRLPHSLRKANRRSRKQALERASAVARRLRDAADRQQQGGLEGDAGRLGVATDAPAGEGGGREANPRPRDTAREGGGGREAAQSEAAGKASEVTAEQRASALAAAVLAIGVSPASLPSERGKSLFPPSGTQRAKNGMRQAGSLSALSPRAAEEAGRVRSPESPPPPRSPEAGWRLSPGVEGRPRVRSDDETLPGPKLSGSSTVVFSDSLSSEKGQGKARDKEDVYSPLRDLLPLTGGSSEAPNWRAFSKPPGPPSPALLAAGGDALRALYALHVALTQFLFLEEEEAERDAEAGRPRKRLDDARDCRGATGRNAGSLSEGGEGEVREGAVHQTMHAQEDFCAPTAQRRALDFFAFLRLPLHARLARLAGVSRWWEDGADVEEARTVERGREGEGARTQEDQETEEAARVVARLRKGVVLPQQAFDEIFGGDGDGASRGRTAAEGLSSCPPRDALFGWQLHLACPFGGAGRGRQSRRRDAEVVQAQGSRAPSSSPPLTRLLAPSSSSFADFLSCLETFCSAPAPQQVADFCLEVLPWSPSSSTPAASLSSSSQVEEEERGVETARRMVRRSLATVAEVVKASSPLVASSSRLLRRRSDVGEIALCAVYHRASLLPASSLFLLVDRLYDALPQTFEEDNEGDVSLAFSKSEQGGREKERANPDAVRDPQSQGEDKVAEREKERRQRRLLERRKRLRVLAGGADMLEQHLDVVEFLNRHLAPPGASSQLPPSALRALPSTTFQQLKAACLSPGSARLLLTSLLHALCRASSGAPIAGEGDGKKAAAIDLRRATRGEGAESSVGTPIQRGGGSSPLPARVTTCSEFLDCAAYIQRRACAALSPDEFYEILLATCATEVVPCFARASVPSSSPSSSSSCLGFSSLLHHLRLLAAPGADAGQPGASGASGGRALLATLLDRWREVSLLAGDDAQCGAFFLRAGACLLACARDLTNNAASFSDPALEAARDLLLICAELEKTDAVGGCLSPSSSGADRRRGAAKKGNVEAARLPFRRQAAALSRQVRDELRFLAFIKAFHLLLTSPTVSAPPQPARAAESSSNVKRRFGAEELEAVASAAGSSAKAVMVGAARGGSALALGALEVSGVAASSTLRLLRGASAAATDPAEAAQPAHREDTGAPTNERERGAGEEAMRASKGEQQREPMSQQAPRVAHREGAGGSRLSGAAPSASVAYSLASSSWPSTPLHVRLAAAQPGGLARLLRAILRTFPEAADEEALLEELVSLLGERGRAGDGGRRDGAGEEAPLANREENWEGRWRVSEARAWAFFVRGLLSDALGTLAALLVRQQAPLTVCRSGDAAGWKRALRENSDGETEEARSEPQRSQERGRGRRGRRRRLGPGAVACMRRILAEADPSLAVLTLQLAKPRPLPASALAPESVAERAPSSARLPLTFATEKSPPSSFLCLSPNVRGALLALAVRRADARHLPLLLSAFAAVQHGHYELQAALFFSFTSKGERAQRAGAFSPNDAAAENAPCGASERREAAHAGAPAELAATSCDSALRREETGPEAARPHLLHGDAQFQTASSPGRASSSSSSSRETVAADTRRREDAWFPAKSADWFASSDALSSRLRPPDSRRATKGGEGTEARDEAGALAPPGGASSFWLHASKMDGGGASRGREARDPSAWSGEKERLLGGSRVPGTGVKGCERWASASPSCSPPVLTTSLFLRARAALGLSSVSPAAAASGCAASKPERCAAESGRPSRVAEPAASPGAIRPPPVAPAAFVFSAIGVAEGVVNFAASRARQEYDKRLGAFAGVPFPFGADRGDAKNEDMQRGAEAPTGGGGAQNAIDHEAESRTDCSFCSSREWNEEAAEEEATAARGSLAAPASSAPAPTASSELMGLPADALRTVKPPSSWQAESTLKSQGEGAAAHRARGGVHAKGEWVRDAEEEAEKWRSLGRDSLAAEPYVLSAIMTSGRLEPLSARPSLLFWSPVVSAKALPSPAEDASLPAPASSAPASSSSAASWSAPSSGSLLLSLSETTSWDLPLLFFVFSLLQGEAGRCRSRKLLARAEEAQQTRDAGERGGSPRLQSDFEEGHVHASFQPCLRLLLQADVEAAFLVAALLSLFPSPRPAPASSGPSRASRFPPPGRLLGAGEEAVECDGLWVQGDACVHRSVFPQCALQLLHHFLSSAPDSRAPEDDEKAAQTSCASSLRPSSSLSRAAASAAESSSRMLQARAARFCPQPQVWSGSPYVARPAVATDALLQLLLRWLILSQLSSSLDSVSSPSPPRRPPSASLPSPDARGDKARSERVESALRAPPRPSSVLHSLFLAREFLQASNVVLELLSQLRDGGASEKSAGRARLSASLCDASIAPSVDSTAGGEDAGEARLHSLLSSLACDGAFRRQLLLGITQAFPQHIDAATAVLRAANALQIPLVDLPRQLPAGLSSSPSLSLCRLLFEGSWAEGEAASKTNSPPLGSGASPELSGAEETRDEGEIEEREREGTATTTCEPCEAVRLAELAWRESAAWRNAAAAATSGDAAAANFSVVFPQPQAGTSAQQALLPSVSPACPLLQHDGEGPGELLPASSLSASPASSICAAAFVCPAVAPGAQASGLRSAGPQSRASTHAKKLAGWRQAEGREESREAFLMRLATFEALFLAPDQPLPAFVAELHAQLPLLLLQPSQSSRRRAATPEVRAANARGREDDVEGEGDRRGGVCVTGKWIVRLLRVFAKAMEHLRREGKLGRETGARVHAVKTLLDAEEEQGMDAEEEEERKDEERQALQLANQLQTANASPTGEGDSASSSLASSWSPQPSCDARLLHGVAEKTLFLRTLFTSAAQAAGLSPADFLAEVLRGRASEARGDEEREGEEEAERLEGADAWRGPRQKEGLKGRQERAVRIIQETGLGDSRVEKALSVLLSLLPLVDITGLFLLPPTSAAPGSGHSEVAIAMHSSKNERNTTTEEGERAKAQIAGGGAQEEENREDDPFLRGLVKAVWVATASPCQSSLLRERSLALLALLQQGPSVFSRRCPPSSVAEVLLLRHLQARGFAVAAPLFAASAFRDKNEEEESDSLGRSVATNDSEQTQDDLTSLLLAFIPLSRWEAALGKLRVCGGPGASEQEGKAGDSRLKALRKQGTLLILVRQMRQTLERRRGKSSASRRRDAQIGDQENLDPRTHGGLEDKRGEGREDEGCVEPGAGQDEETALRLLRKLRFQEAWLLLGISWDYCLSRSATASLVSSSLLFPAFSSPSSEAEDCGASPHFGPASLPPSPRSSPAPACTSYVLPPCLSSSSSPFSLSRVSFSSPPATLEGQRECLSAACVNVLLYCEASKFSCFSSAFWRALFSPALAPFVSEASPKAMAEAAIEGDSQRGPERPAGTQSLTADAPGSGRWGEEQGGEETGHFSSARADSEEGAETQTPAGKTVGEFVAAGLVPWLQKLYERLCAGEQSRGAAASGDAGRGGKVFLSEAAMILLAHTGHHLQLLLERLEEAPGSAGMKESLFSALAQAVSEWIVEVYRSLEHASLASASVRDRKKDVETHVFCLVLCDSLLQHRHAPDSRGCSHVALSPPSRPSPCSPSQVAFARLELLLLWLAMQSVDAVLPRVPQLDDQAAGEENASSEERETSGSLFFAAHPGSRTGRLASLSLRASSSRARAFASVSAALAILEGDSAAQQTKRNTTPHHGLSPAEEEERENRDEKEARARAAKSSFKARRCGGRALLGAWFSALRSQQVAAELHDSEGAENLHPGLESARFSAFASAHSEDTAHVQEEARGKERRGSLRLRERLLGLALLLAAESGGARCAGLTEGNVEQEEPEESSGDLEGRDDAEAEGGMQMWVPEAFAAREDGERNTGAERANAGSLSSDERRSEEAELTRSERQCEAAQSAGMSSSLLWEGLIDSASTEEEAILIALFATGNKGSKAFARGAGSPFSSSPALRLLNPSSGERDRTLAWLSSFALSVAPSPPLCADGTERCLPNSSSSRPLSSAAQCAAAWLLSWAQSRARGRGDAHAALDAPSASIAHAASAPGSFGRGGRSFVLNSLLERSHALLLTALIALSGSCSPSPSGSPASSAWLSSAFASVVVATLTDRRWLDALEEETEGEDMAAGPAAGLRRALPDLLVPRKPASGKDEKAGLVGKPDLCASVAGRGGSVAQSLRRAPRDLPHQRVGSHASWRASLDEGAPCASSPHASNLCASFGALPAFQRRPAAARTRAVTAAVNRWYASLSAELGGGGEAEARAPEEEWERRDRGEREELLLAVLWHVLRWFALLRPQLLASALLQQRSLSAAPRSGRDDLPASASQSVETAQGGSGKAEGTREMASETDQESVWRLTALQTAVEQYHFALAAAPFARPRQPVMRRQSLTRSRAEEEEREDAEGGGGESGAGDFWALETTQGVQQARAGWRCLFPATAWILWRLACECEDAACEFEAGWRGLQQEERGRDWPQRAAHLSAAFSAASESHGPFSPACTPPSALSCVARSACPSADARGAVTGLYGSVSLFMSDSCPVLLAADARRREDERAGARVAFLQRRGGAAHAHQEGEEASVWRHVTERLGEAVQK</sequence>
<feature type="region of interest" description="Disordered" evidence="1">
    <location>
        <begin position="5554"/>
        <end position="5575"/>
    </location>
</feature>
<feature type="region of interest" description="Disordered" evidence="1">
    <location>
        <begin position="2310"/>
        <end position="2329"/>
    </location>
</feature>
<feature type="region of interest" description="Disordered" evidence="1">
    <location>
        <begin position="4600"/>
        <end position="4619"/>
    </location>
</feature>
<feature type="compositionally biased region" description="Basic and acidic residues" evidence="1">
    <location>
        <begin position="2058"/>
        <end position="2075"/>
    </location>
</feature>
<feature type="compositionally biased region" description="Basic and acidic residues" evidence="1">
    <location>
        <begin position="674"/>
        <end position="684"/>
    </location>
</feature>
<feature type="region of interest" description="Disordered" evidence="1">
    <location>
        <begin position="1097"/>
        <end position="1121"/>
    </location>
</feature>
<evidence type="ECO:0000313" key="2">
    <source>
        <dbReference type="EMBL" id="PFH37189.1"/>
    </source>
</evidence>
<feature type="region of interest" description="Disordered" evidence="1">
    <location>
        <begin position="5593"/>
        <end position="5634"/>
    </location>
</feature>
<feature type="region of interest" description="Disordered" evidence="1">
    <location>
        <begin position="3644"/>
        <end position="3678"/>
    </location>
</feature>
<feature type="region of interest" description="Disordered" evidence="1">
    <location>
        <begin position="3489"/>
        <end position="3508"/>
    </location>
</feature>
<comment type="caution">
    <text evidence="2">The sequence shown here is derived from an EMBL/GenBank/DDBJ whole genome shotgun (WGS) entry which is preliminary data.</text>
</comment>
<feature type="region of interest" description="Disordered" evidence="1">
    <location>
        <begin position="3557"/>
        <end position="3581"/>
    </location>
</feature>
<feature type="region of interest" description="Disordered" evidence="1">
    <location>
        <begin position="5357"/>
        <end position="5378"/>
    </location>
</feature>
<feature type="region of interest" description="Disordered" evidence="1">
    <location>
        <begin position="1186"/>
        <end position="1230"/>
    </location>
</feature>
<feature type="compositionally biased region" description="Low complexity" evidence="1">
    <location>
        <begin position="4542"/>
        <end position="4553"/>
    </location>
</feature>
<feature type="region of interest" description="Disordered" evidence="1">
    <location>
        <begin position="6109"/>
        <end position="6140"/>
    </location>
</feature>
<feature type="region of interest" description="Disordered" evidence="1">
    <location>
        <begin position="2056"/>
        <end position="2091"/>
    </location>
</feature>
<feature type="compositionally biased region" description="Basic and acidic residues" evidence="1">
    <location>
        <begin position="2895"/>
        <end position="2925"/>
    </location>
</feature>
<feature type="compositionally biased region" description="Low complexity" evidence="1">
    <location>
        <begin position="4522"/>
        <end position="4534"/>
    </location>
</feature>
<feature type="region of interest" description="Disordered" evidence="1">
    <location>
        <begin position="4500"/>
        <end position="4553"/>
    </location>
</feature>
<feature type="region of interest" description="Disordered" evidence="1">
    <location>
        <begin position="5106"/>
        <end position="5166"/>
    </location>
</feature>
<feature type="compositionally biased region" description="Low complexity" evidence="1">
    <location>
        <begin position="572"/>
        <end position="585"/>
    </location>
</feature>
<feature type="region of interest" description="Disordered" evidence="1">
    <location>
        <begin position="2000"/>
        <end position="2019"/>
    </location>
</feature>
<feature type="compositionally biased region" description="Basic and acidic residues" evidence="1">
    <location>
        <begin position="3012"/>
        <end position="3024"/>
    </location>
</feature>
<keyword evidence="3" id="KW-1185">Reference proteome</keyword>
<feature type="region of interest" description="Disordered" evidence="1">
    <location>
        <begin position="1"/>
        <end position="48"/>
    </location>
</feature>
<feature type="compositionally biased region" description="Basic and acidic residues" evidence="1">
    <location>
        <begin position="1918"/>
        <end position="1927"/>
    </location>
</feature>
<feature type="region of interest" description="Disordered" evidence="1">
    <location>
        <begin position="3012"/>
        <end position="3031"/>
    </location>
</feature>
<protein>
    <submittedName>
        <fullName evidence="2">Uncharacterized protein</fullName>
    </submittedName>
</protein>
<dbReference type="RefSeq" id="XP_029221198.1">
    <property type="nucleotide sequence ID" value="XM_029362233.1"/>
</dbReference>
<feature type="region of interest" description="Disordered" evidence="1">
    <location>
        <begin position="361"/>
        <end position="401"/>
    </location>
</feature>
<dbReference type="PANTHER" id="PTHR48125:SF10">
    <property type="entry name" value="OS12G0136300 PROTEIN"/>
    <property type="match status" value="1"/>
</dbReference>
<feature type="region of interest" description="Disordered" evidence="1">
    <location>
        <begin position="723"/>
        <end position="745"/>
    </location>
</feature>
<feature type="compositionally biased region" description="Basic and acidic residues" evidence="1">
    <location>
        <begin position="4037"/>
        <end position="4049"/>
    </location>
</feature>
<feature type="region of interest" description="Disordered" evidence="1">
    <location>
        <begin position="4696"/>
        <end position="4727"/>
    </location>
</feature>
<feature type="region of interest" description="Disordered" evidence="1">
    <location>
        <begin position="6041"/>
        <end position="6077"/>
    </location>
</feature>
<feature type="region of interest" description="Disordered" evidence="1">
    <location>
        <begin position="2885"/>
        <end position="2949"/>
    </location>
</feature>
<feature type="region of interest" description="Disordered" evidence="1">
    <location>
        <begin position="1883"/>
        <end position="1994"/>
    </location>
</feature>
<feature type="region of interest" description="Disordered" evidence="1">
    <location>
        <begin position="543"/>
        <end position="587"/>
    </location>
</feature>
<feature type="region of interest" description="Disordered" evidence="1">
    <location>
        <begin position="3927"/>
        <end position="3947"/>
    </location>
</feature>
<dbReference type="Proteomes" id="UP000224006">
    <property type="component" value="Chromosome II"/>
</dbReference>
<feature type="region of interest" description="Disordered" evidence="1">
    <location>
        <begin position="5418"/>
        <end position="5446"/>
    </location>
</feature>
<name>A0A2A9MH11_BESBE</name>
<feature type="compositionally biased region" description="Acidic residues" evidence="1">
    <location>
        <begin position="5558"/>
        <end position="5569"/>
    </location>
</feature>
<feature type="compositionally biased region" description="Low complexity" evidence="1">
    <location>
        <begin position="2310"/>
        <end position="2319"/>
    </location>
</feature>
<feature type="region of interest" description="Disordered" evidence="1">
    <location>
        <begin position="4015"/>
        <end position="4055"/>
    </location>
</feature>
<dbReference type="PANTHER" id="PTHR48125">
    <property type="entry name" value="LP07818P1"/>
    <property type="match status" value="1"/>
</dbReference>
<feature type="region of interest" description="Disordered" evidence="1">
    <location>
        <begin position="3599"/>
        <end position="3630"/>
    </location>
</feature>
<dbReference type="GeneID" id="40308628"/>
<feature type="region of interest" description="Disordered" evidence="1">
    <location>
        <begin position="1375"/>
        <end position="1426"/>
    </location>
</feature>
<feature type="compositionally biased region" description="Basic and acidic residues" evidence="1">
    <location>
        <begin position="4915"/>
        <end position="4934"/>
    </location>
</feature>
<feature type="compositionally biased region" description="Low complexity" evidence="1">
    <location>
        <begin position="3312"/>
        <end position="3326"/>
    </location>
</feature>
<evidence type="ECO:0000256" key="1">
    <source>
        <dbReference type="SAM" id="MobiDB-lite"/>
    </source>
</evidence>
<evidence type="ECO:0000313" key="3">
    <source>
        <dbReference type="Proteomes" id="UP000224006"/>
    </source>
</evidence>
<feature type="compositionally biased region" description="Basic and acidic residues" evidence="1">
    <location>
        <begin position="3090"/>
        <end position="3112"/>
    </location>
</feature>
<feature type="region of interest" description="Disordered" evidence="1">
    <location>
        <begin position="1775"/>
        <end position="1861"/>
    </location>
</feature>
<dbReference type="VEuPathDB" id="ToxoDB:BESB_036470"/>
<feature type="compositionally biased region" description="Basic and acidic residues" evidence="1">
    <location>
        <begin position="553"/>
        <end position="569"/>
    </location>
</feature>
<dbReference type="KEGG" id="bbes:BESB_036470"/>
<feature type="compositionally biased region" description="Low complexity" evidence="1">
    <location>
        <begin position="2885"/>
        <end position="2894"/>
    </location>
</feature>
<feature type="compositionally biased region" description="Low complexity" evidence="1">
    <location>
        <begin position="3611"/>
        <end position="3630"/>
    </location>
</feature>
<feature type="compositionally biased region" description="Polar residues" evidence="1">
    <location>
        <begin position="639"/>
        <end position="653"/>
    </location>
</feature>
<feature type="compositionally biased region" description="Basic and acidic residues" evidence="1">
    <location>
        <begin position="3557"/>
        <end position="3567"/>
    </location>
</feature>
<feature type="region of interest" description="Disordered" evidence="1">
    <location>
        <begin position="1318"/>
        <end position="1343"/>
    </location>
</feature>
<feature type="region of interest" description="Disordered" evidence="1">
    <location>
        <begin position="115"/>
        <end position="138"/>
    </location>
</feature>
<feature type="compositionally biased region" description="Low complexity" evidence="1">
    <location>
        <begin position="19"/>
        <end position="30"/>
    </location>
</feature>
<feature type="region of interest" description="Disordered" evidence="1">
    <location>
        <begin position="3249"/>
        <end position="3334"/>
    </location>
</feature>
<feature type="region of interest" description="Disordered" evidence="1">
    <location>
        <begin position="3401"/>
        <end position="3429"/>
    </location>
</feature>
<feature type="region of interest" description="Disordered" evidence="1">
    <location>
        <begin position="4424"/>
        <end position="4453"/>
    </location>
</feature>
<gene>
    <name evidence="2" type="ORF">BESB_036470</name>
</gene>
<feature type="compositionally biased region" description="Basic and acidic residues" evidence="1">
    <location>
        <begin position="2152"/>
        <end position="2167"/>
    </location>
</feature>
<feature type="compositionally biased region" description="Basic and acidic residues" evidence="1">
    <location>
        <begin position="1828"/>
        <end position="1845"/>
    </location>
</feature>
<feature type="region of interest" description="Disordered" evidence="1">
    <location>
        <begin position="4892"/>
        <end position="4942"/>
    </location>
</feature>
<reference evidence="2 3" key="1">
    <citation type="submission" date="2017-09" db="EMBL/GenBank/DDBJ databases">
        <title>Genome sequencing of Besnoitia besnoiti strain Bb-Ger1.</title>
        <authorList>
            <person name="Schares G."/>
            <person name="Venepally P."/>
            <person name="Lorenzi H.A."/>
        </authorList>
    </citation>
    <scope>NUCLEOTIDE SEQUENCE [LARGE SCALE GENOMIC DNA]</scope>
    <source>
        <strain evidence="2 3">Bb-Ger1</strain>
    </source>
</reference>
<dbReference type="OrthoDB" id="332461at2759"/>
<feature type="compositionally biased region" description="Polar residues" evidence="1">
    <location>
        <begin position="3645"/>
        <end position="3657"/>
    </location>
</feature>
<feature type="compositionally biased region" description="Polar residues" evidence="1">
    <location>
        <begin position="6051"/>
        <end position="6060"/>
    </location>
</feature>
<feature type="compositionally biased region" description="Acidic residues" evidence="1">
    <location>
        <begin position="4500"/>
        <end position="4516"/>
    </location>
</feature>
<feature type="region of interest" description="Disordered" evidence="1">
    <location>
        <begin position="639"/>
        <end position="684"/>
    </location>
</feature>